<dbReference type="AlphaFoldDB" id="A0AAW1GXB1"/>
<protein>
    <submittedName>
        <fullName evidence="1">Uncharacterized protein</fullName>
    </submittedName>
</protein>
<sequence>MPYPILSAQKSTLFKNPKSKPIPPYILHCQFSEPTFTNRRRLAVQTTTVYHISSVRSVHYDSPWIIAAVKGADKSQFLHPLTLKHHHYNLPDNFNLFHHKFNHSTLASFHNTEFNFDKLVIPLPKSKKMSDNTMLVLYGGGKLIGRPFLIDEEKWTPWITLSDDSFDDIVVVNKYNDPKIYAVDREGVLFFIKKNITSRVMLWDRVLVTGPDELGPGQVGWRKRLVAGWTVVSGERDIYIWWFVWRRNYFGFIR</sequence>
<evidence type="ECO:0000313" key="1">
    <source>
        <dbReference type="EMBL" id="KAK9666262.1"/>
    </source>
</evidence>
<reference evidence="1" key="1">
    <citation type="submission" date="2024-03" db="EMBL/GenBank/DDBJ databases">
        <title>WGS assembly of Saponaria officinalis var. Norfolk2.</title>
        <authorList>
            <person name="Jenkins J."/>
            <person name="Shu S."/>
            <person name="Grimwood J."/>
            <person name="Barry K."/>
            <person name="Goodstein D."/>
            <person name="Schmutz J."/>
            <person name="Leebens-Mack J."/>
            <person name="Osbourn A."/>
        </authorList>
    </citation>
    <scope>NUCLEOTIDE SEQUENCE [LARGE SCALE GENOMIC DNA]</scope>
    <source>
        <strain evidence="1">JIC</strain>
    </source>
</reference>
<dbReference type="Proteomes" id="UP001443914">
    <property type="component" value="Unassembled WGS sequence"/>
</dbReference>
<gene>
    <name evidence="1" type="ORF">RND81_14G172300</name>
</gene>
<keyword evidence="2" id="KW-1185">Reference proteome</keyword>
<comment type="caution">
    <text evidence="1">The sequence shown here is derived from an EMBL/GenBank/DDBJ whole genome shotgun (WGS) entry which is preliminary data.</text>
</comment>
<accession>A0AAW1GXB1</accession>
<evidence type="ECO:0000313" key="2">
    <source>
        <dbReference type="Proteomes" id="UP001443914"/>
    </source>
</evidence>
<organism evidence="1 2">
    <name type="scientific">Saponaria officinalis</name>
    <name type="common">Common soapwort</name>
    <name type="synonym">Lychnis saponaria</name>
    <dbReference type="NCBI Taxonomy" id="3572"/>
    <lineage>
        <taxon>Eukaryota</taxon>
        <taxon>Viridiplantae</taxon>
        <taxon>Streptophyta</taxon>
        <taxon>Embryophyta</taxon>
        <taxon>Tracheophyta</taxon>
        <taxon>Spermatophyta</taxon>
        <taxon>Magnoliopsida</taxon>
        <taxon>eudicotyledons</taxon>
        <taxon>Gunneridae</taxon>
        <taxon>Pentapetalae</taxon>
        <taxon>Caryophyllales</taxon>
        <taxon>Caryophyllaceae</taxon>
        <taxon>Caryophylleae</taxon>
        <taxon>Saponaria</taxon>
    </lineage>
</organism>
<proteinExistence type="predicted"/>
<dbReference type="EMBL" id="JBDFQZ010000014">
    <property type="protein sequence ID" value="KAK9666262.1"/>
    <property type="molecule type" value="Genomic_DNA"/>
</dbReference>
<name>A0AAW1GXB1_SAPOF</name>